<dbReference type="AlphaFoldDB" id="A0A7D6HTR0"/>
<evidence type="ECO:0000313" key="2">
    <source>
        <dbReference type="Proteomes" id="UP000510682"/>
    </source>
</evidence>
<evidence type="ECO:0000313" key="1">
    <source>
        <dbReference type="EMBL" id="QLL06473.1"/>
    </source>
</evidence>
<name>A0A7D6HTR0_9MYCO</name>
<reference evidence="1 2" key="2">
    <citation type="submission" date="2020-07" db="EMBL/GenBank/DDBJ databases">
        <authorList>
            <person name="Yu X."/>
        </authorList>
    </citation>
    <scope>NUCLEOTIDE SEQUENCE [LARGE SCALE GENOMIC DNA]</scope>
    <source>
        <strain evidence="2">24</strain>
    </source>
</reference>
<dbReference type="InterPro" id="IPR019587">
    <property type="entry name" value="Polyketide_cyclase/dehydratase"/>
</dbReference>
<proteinExistence type="predicted"/>
<protein>
    <submittedName>
        <fullName evidence="1">SRPBCC family protein</fullName>
    </submittedName>
</protein>
<organism evidence="1 2">
    <name type="scientific">Mycobacterium vicinigordonae</name>
    <dbReference type="NCBI Taxonomy" id="1719132"/>
    <lineage>
        <taxon>Bacteria</taxon>
        <taxon>Bacillati</taxon>
        <taxon>Actinomycetota</taxon>
        <taxon>Actinomycetes</taxon>
        <taxon>Mycobacteriales</taxon>
        <taxon>Mycobacteriaceae</taxon>
        <taxon>Mycobacterium</taxon>
    </lineage>
</organism>
<dbReference type="Pfam" id="PF10604">
    <property type="entry name" value="Polyketide_cyc2"/>
    <property type="match status" value="1"/>
</dbReference>
<reference evidence="2" key="3">
    <citation type="submission" date="2023-07" db="EMBL/GenBank/DDBJ databases">
        <title>Description of Mycobacterium gordonae subsp. intergordonae subsp.nov. and Mycobacterium gordonae subsp. gordonae subsp. nov.</title>
        <authorList>
            <person name="Huang H."/>
        </authorList>
    </citation>
    <scope>NUCLEOTIDE SEQUENCE [LARGE SCALE GENOMIC DNA]</scope>
    <source>
        <strain evidence="2">24</strain>
    </source>
</reference>
<dbReference type="EMBL" id="CP059165">
    <property type="protein sequence ID" value="QLL06473.1"/>
    <property type="molecule type" value="Genomic_DNA"/>
</dbReference>
<dbReference type="Proteomes" id="UP000510682">
    <property type="component" value="Chromosome"/>
</dbReference>
<sequence length="157" mass="16866">MARPVVVEQSRAIPVSVEDAFAGTMPISLPQILSQWYGVIPPIKEVREQTGAWDAAGQTRVLLMVGGGRVSETLTSVEPPNSFAYKLSSISGPLSALVTSVDGRWSFAPAGTGTRVSWQWTLHPKSPAASAVMPVFARMWQGYARVALEKLSAQLVD</sequence>
<dbReference type="Gene3D" id="3.30.530.20">
    <property type="match status" value="1"/>
</dbReference>
<keyword evidence="2" id="KW-1185">Reference proteome</keyword>
<gene>
    <name evidence="1" type="ORF">H0P51_22450</name>
</gene>
<dbReference type="KEGG" id="mgor:H0P51_22450"/>
<accession>A0A7D6HTR0</accession>
<reference evidence="2" key="1">
    <citation type="submission" date="2020-07" db="EMBL/GenBank/DDBJ databases">
        <title>Description of Mycobacterium gordonae subsp. intergordonae subsp.nov. and Mycobacterium gordonae subsp. gordonae subsp. nov.</title>
        <authorList>
            <person name="Yu X."/>
        </authorList>
    </citation>
    <scope>NUCLEOTIDE SEQUENCE [LARGE SCALE GENOMIC DNA]</scope>
    <source>
        <strain evidence="2">24</strain>
    </source>
</reference>
<dbReference type="InterPro" id="IPR023393">
    <property type="entry name" value="START-like_dom_sf"/>
</dbReference>
<dbReference type="RefSeq" id="WP_180915052.1">
    <property type="nucleotide sequence ID" value="NZ_CP059165.1"/>
</dbReference>
<dbReference type="SUPFAM" id="SSF55961">
    <property type="entry name" value="Bet v1-like"/>
    <property type="match status" value="1"/>
</dbReference>